<dbReference type="InterPro" id="IPR036259">
    <property type="entry name" value="MFS_trans_sf"/>
</dbReference>
<dbReference type="PANTHER" id="PTHR42718">
    <property type="entry name" value="MAJOR FACILITATOR SUPERFAMILY MULTIDRUG TRANSPORTER MFSC"/>
    <property type="match status" value="1"/>
</dbReference>
<dbReference type="PANTHER" id="PTHR42718:SF49">
    <property type="entry name" value="EXPORT PROTEIN"/>
    <property type="match status" value="1"/>
</dbReference>
<feature type="transmembrane region" description="Helical" evidence="5">
    <location>
        <begin position="359"/>
        <end position="376"/>
    </location>
</feature>
<feature type="transmembrane region" description="Helical" evidence="5">
    <location>
        <begin position="140"/>
        <end position="164"/>
    </location>
</feature>
<evidence type="ECO:0000256" key="1">
    <source>
        <dbReference type="ARBA" id="ARBA00004141"/>
    </source>
</evidence>
<dbReference type="Pfam" id="PF07690">
    <property type="entry name" value="MFS_1"/>
    <property type="match status" value="1"/>
</dbReference>
<evidence type="ECO:0000259" key="6">
    <source>
        <dbReference type="PROSITE" id="PS50850"/>
    </source>
</evidence>
<dbReference type="PROSITE" id="PS50850">
    <property type="entry name" value="MFS"/>
    <property type="match status" value="1"/>
</dbReference>
<accession>V4NXQ7</accession>
<feature type="transmembrane region" description="Helical" evidence="5">
    <location>
        <begin position="472"/>
        <end position="494"/>
    </location>
</feature>
<gene>
    <name evidence="7" type="ORF">ABENE_22295</name>
</gene>
<dbReference type="InterPro" id="IPR020846">
    <property type="entry name" value="MFS_dom"/>
</dbReference>
<comment type="subcellular location">
    <subcellularLocation>
        <location evidence="1">Membrane</location>
        <topology evidence="1">Multi-pass membrane protein</topology>
    </subcellularLocation>
</comment>
<dbReference type="GO" id="GO:0016020">
    <property type="term" value="C:membrane"/>
    <property type="evidence" value="ECO:0007669"/>
    <property type="project" value="UniProtKB-SubCell"/>
</dbReference>
<dbReference type="PROSITE" id="PS00216">
    <property type="entry name" value="SUGAR_TRANSPORT_1"/>
    <property type="match status" value="1"/>
</dbReference>
<feature type="transmembrane region" description="Helical" evidence="5">
    <location>
        <begin position="106"/>
        <end position="128"/>
    </location>
</feature>
<dbReference type="EMBL" id="AWGB01000095">
    <property type="protein sequence ID" value="ESQ80696.1"/>
    <property type="molecule type" value="Genomic_DNA"/>
</dbReference>
<feature type="transmembrane region" description="Helical" evidence="5">
    <location>
        <begin position="269"/>
        <end position="293"/>
    </location>
</feature>
<dbReference type="AlphaFoldDB" id="V4NXQ7"/>
<dbReference type="Gene3D" id="1.20.1720.10">
    <property type="entry name" value="Multidrug resistance protein D"/>
    <property type="match status" value="1"/>
</dbReference>
<feature type="domain" description="Major facilitator superfamily (MFS) profile" evidence="6">
    <location>
        <begin position="15"/>
        <end position="498"/>
    </location>
</feature>
<dbReference type="PATRIC" id="fig|1121022.4.peg.4565"/>
<dbReference type="OrthoDB" id="2414439at2"/>
<feature type="transmembrane region" description="Helical" evidence="5">
    <location>
        <begin position="170"/>
        <end position="189"/>
    </location>
</feature>
<evidence type="ECO:0000313" key="8">
    <source>
        <dbReference type="Proteomes" id="UP000017837"/>
    </source>
</evidence>
<dbReference type="Gene3D" id="1.20.1250.20">
    <property type="entry name" value="MFS general substrate transporter like domains"/>
    <property type="match status" value="1"/>
</dbReference>
<comment type="caution">
    <text evidence="7">The sequence shown here is derived from an EMBL/GenBank/DDBJ whole genome shotgun (WGS) entry which is preliminary data.</text>
</comment>
<feature type="transmembrane region" description="Helical" evidence="5">
    <location>
        <begin position="81"/>
        <end position="100"/>
    </location>
</feature>
<proteinExistence type="predicted"/>
<dbReference type="CDD" id="cd17321">
    <property type="entry name" value="MFS_MMR_MDR_like"/>
    <property type="match status" value="1"/>
</dbReference>
<keyword evidence="4 5" id="KW-0472">Membrane</keyword>
<keyword evidence="3 5" id="KW-1133">Transmembrane helix</keyword>
<evidence type="ECO:0000256" key="5">
    <source>
        <dbReference type="SAM" id="Phobius"/>
    </source>
</evidence>
<keyword evidence="8" id="KW-1185">Reference proteome</keyword>
<dbReference type="Proteomes" id="UP000017837">
    <property type="component" value="Unassembled WGS sequence"/>
</dbReference>
<dbReference type="STRING" id="1121022.GCA_000376105_04336"/>
<protein>
    <recommendedName>
        <fullName evidence="6">Major facilitator superfamily (MFS) profile domain-containing protein</fullName>
    </recommendedName>
</protein>
<sequence length="500" mass="52166">MTARGAKIGIGQLLTLLAGSAGCAMTVLDTNIVAVILPSVARDLNASFADIEWVVSSYVLTFASLLLPAGAIADRFGRRRIFLVGIGVFAMASLLCGWAPSAAMLYGARALQGAGAAFLLAPALAVIGHAFHEERLRNRAWAIWGGIMGLTMVVAPLLGGLIAFALGWRWAFFINLPICLLLAGAVFRWIDESRDADARALDPWGMVLFSTAMFGFTFGLINGQAHGWFGLLTLMGFAGGVTAAGCFVYAESVQSRPMLDLKLFRIRRFVGAVLAMFAYASCAQVMTSLLPLYMQNGVGYTPLQAGVSMLPFGVAMLVLPQIGRRLERFFTAEQVLVGGLLLVSGGDAILAWGVHVASIWLTFGGMIVLGSGGGLLNGETQKAVMSAVPRDRAGMASGISTTSRFSGILLGFTVLSTVLAASIHGAVAESGRLSGFADAVASGDLPSALIDLNAQAGELATAYAHTAYSNGFATVMLMAAGMASLSALIIHILMGHSGTD</sequence>
<feature type="transmembrane region" description="Helical" evidence="5">
    <location>
        <begin position="335"/>
        <end position="353"/>
    </location>
</feature>
<dbReference type="InterPro" id="IPR011701">
    <property type="entry name" value="MFS"/>
</dbReference>
<feature type="transmembrane region" description="Helical" evidence="5">
    <location>
        <begin position="227"/>
        <end position="249"/>
    </location>
</feature>
<name>V4NXQ7_9CAUL</name>
<dbReference type="SUPFAM" id="SSF103473">
    <property type="entry name" value="MFS general substrate transporter"/>
    <property type="match status" value="1"/>
</dbReference>
<organism evidence="7 8">
    <name type="scientific">Asticcacaulis benevestitus DSM 16100 = ATCC BAA-896</name>
    <dbReference type="NCBI Taxonomy" id="1121022"/>
    <lineage>
        <taxon>Bacteria</taxon>
        <taxon>Pseudomonadati</taxon>
        <taxon>Pseudomonadota</taxon>
        <taxon>Alphaproteobacteria</taxon>
        <taxon>Caulobacterales</taxon>
        <taxon>Caulobacteraceae</taxon>
        <taxon>Asticcacaulis</taxon>
    </lineage>
</organism>
<feature type="transmembrane region" description="Helical" evidence="5">
    <location>
        <begin position="47"/>
        <end position="69"/>
    </location>
</feature>
<feature type="transmembrane region" description="Helical" evidence="5">
    <location>
        <begin position="305"/>
        <end position="323"/>
    </location>
</feature>
<dbReference type="PROSITE" id="PS51257">
    <property type="entry name" value="PROKAR_LIPOPROTEIN"/>
    <property type="match status" value="1"/>
</dbReference>
<evidence type="ECO:0000256" key="3">
    <source>
        <dbReference type="ARBA" id="ARBA00022989"/>
    </source>
</evidence>
<reference evidence="7 8" key="1">
    <citation type="journal article" date="2014" name="Nature">
        <title>Sequential evolution of bacterial morphology by co-option of a developmental regulator.</title>
        <authorList>
            <person name="Jiang C."/>
            <person name="Brown P.J."/>
            <person name="Ducret A."/>
            <person name="Brun Y.V."/>
        </authorList>
    </citation>
    <scope>NUCLEOTIDE SEQUENCE [LARGE SCALE GENOMIC DNA]</scope>
    <source>
        <strain evidence="7 8">DSM 16100</strain>
    </source>
</reference>
<evidence type="ECO:0000313" key="7">
    <source>
        <dbReference type="EMBL" id="ESQ80696.1"/>
    </source>
</evidence>
<feature type="transmembrane region" description="Helical" evidence="5">
    <location>
        <begin position="405"/>
        <end position="427"/>
    </location>
</feature>
<evidence type="ECO:0000256" key="4">
    <source>
        <dbReference type="ARBA" id="ARBA00023136"/>
    </source>
</evidence>
<dbReference type="GO" id="GO:0022857">
    <property type="term" value="F:transmembrane transporter activity"/>
    <property type="evidence" value="ECO:0007669"/>
    <property type="project" value="InterPro"/>
</dbReference>
<feature type="transmembrane region" description="Helical" evidence="5">
    <location>
        <begin position="201"/>
        <end position="221"/>
    </location>
</feature>
<keyword evidence="2 5" id="KW-0812">Transmembrane</keyword>
<evidence type="ECO:0000256" key="2">
    <source>
        <dbReference type="ARBA" id="ARBA00022692"/>
    </source>
</evidence>
<dbReference type="InterPro" id="IPR005829">
    <property type="entry name" value="Sugar_transporter_CS"/>
</dbReference>
<dbReference type="eggNOG" id="COG0477">
    <property type="taxonomic scope" value="Bacteria"/>
</dbReference>